<evidence type="ECO:0000313" key="2">
    <source>
        <dbReference type="Proteomes" id="UP000216454"/>
    </source>
</evidence>
<dbReference type="EMBL" id="MWWQ01000019">
    <property type="protein sequence ID" value="OZG48877.1"/>
    <property type="molecule type" value="Genomic_DNA"/>
</dbReference>
<reference evidence="1 2" key="1">
    <citation type="journal article" date="2017" name="BMC Genomics">
        <title>Comparative genomic and phylogenomic analyses of the Bifidobacteriaceae family.</title>
        <authorList>
            <person name="Lugli G.A."/>
            <person name="Milani C."/>
            <person name="Turroni F."/>
            <person name="Duranti S."/>
            <person name="Mancabelli L."/>
            <person name="Mangifesta M."/>
            <person name="Ferrario C."/>
            <person name="Modesto M."/>
            <person name="Mattarelli P."/>
            <person name="Jiri K."/>
            <person name="van Sinderen D."/>
            <person name="Ventura M."/>
        </authorList>
    </citation>
    <scope>NUCLEOTIDE SEQUENCE [LARGE SCALE GENOMIC DNA]</scope>
    <source>
        <strain evidence="1 2">DSM 24744</strain>
    </source>
</reference>
<dbReference type="Proteomes" id="UP000216454">
    <property type="component" value="Unassembled WGS sequence"/>
</dbReference>
<accession>A0A261EPV2</accession>
<gene>
    <name evidence="1" type="ORF">PSSU_1701</name>
</gene>
<keyword evidence="2" id="KW-1185">Reference proteome</keyword>
<dbReference type="AlphaFoldDB" id="A0A261EPV2"/>
<dbReference type="RefSeq" id="WP_094692005.1">
    <property type="nucleotide sequence ID" value="NZ_MWWQ01000019.1"/>
</dbReference>
<protein>
    <submittedName>
        <fullName evidence="1">Uncharacterized protein</fullName>
    </submittedName>
</protein>
<evidence type="ECO:0000313" key="1">
    <source>
        <dbReference type="EMBL" id="OZG48877.1"/>
    </source>
</evidence>
<sequence length="161" mass="18262">MTGTPQTTIRQTLDAHNITTEPTVRQTLDAMAITLASRQATIDRIDMTQAERLFVAWCDAYDRKPSQASYTVIARILADCTPNPIARIDLLWNSGYARLHAMQNHPTATREITRPQARVDTVRNQYSMFMFTLDLPNPAHPEITSRVSYPVHTGDLDEYLD</sequence>
<comment type="caution">
    <text evidence="1">The sequence shown here is derived from an EMBL/GenBank/DDBJ whole genome shotgun (WGS) entry which is preliminary data.</text>
</comment>
<proteinExistence type="predicted"/>
<name>A0A261EPV2_9BIFI</name>
<organism evidence="1 2">
    <name type="scientific">Pseudoscardovia suis</name>
    <dbReference type="NCBI Taxonomy" id="987063"/>
    <lineage>
        <taxon>Bacteria</taxon>
        <taxon>Bacillati</taxon>
        <taxon>Actinomycetota</taxon>
        <taxon>Actinomycetes</taxon>
        <taxon>Bifidobacteriales</taxon>
        <taxon>Bifidobacteriaceae</taxon>
        <taxon>Pseudoscardovia</taxon>
    </lineage>
</organism>